<evidence type="ECO:0008006" key="3">
    <source>
        <dbReference type="Google" id="ProtNLM"/>
    </source>
</evidence>
<dbReference type="AlphaFoldDB" id="A0A5M3XRW1"/>
<dbReference type="SUPFAM" id="SSF88946">
    <property type="entry name" value="Sigma2 domain of RNA polymerase sigma factors"/>
    <property type="match status" value="1"/>
</dbReference>
<dbReference type="InterPro" id="IPR013325">
    <property type="entry name" value="RNA_pol_sigma_r2"/>
</dbReference>
<dbReference type="GO" id="GO:0003700">
    <property type="term" value="F:DNA-binding transcription factor activity"/>
    <property type="evidence" value="ECO:0007669"/>
    <property type="project" value="InterPro"/>
</dbReference>
<dbReference type="GO" id="GO:0006352">
    <property type="term" value="P:DNA-templated transcription initiation"/>
    <property type="evidence" value="ECO:0007669"/>
    <property type="project" value="InterPro"/>
</dbReference>
<reference evidence="1 2" key="1">
    <citation type="submission" date="2019-10" db="EMBL/GenBank/DDBJ databases">
        <title>Whole genome shotgun sequence of Acrocarpospora pleiomorpha NBRC 16267.</title>
        <authorList>
            <person name="Ichikawa N."/>
            <person name="Kimura A."/>
            <person name="Kitahashi Y."/>
            <person name="Komaki H."/>
            <person name="Oguchi A."/>
        </authorList>
    </citation>
    <scope>NUCLEOTIDE SEQUENCE [LARGE SCALE GENOMIC DNA]</scope>
    <source>
        <strain evidence="1 2">NBRC 16267</strain>
    </source>
</reference>
<evidence type="ECO:0000313" key="2">
    <source>
        <dbReference type="Proteomes" id="UP000377595"/>
    </source>
</evidence>
<dbReference type="EMBL" id="BLAF01000047">
    <property type="protein sequence ID" value="GES23974.1"/>
    <property type="molecule type" value="Genomic_DNA"/>
</dbReference>
<dbReference type="Gene3D" id="1.10.1740.10">
    <property type="match status" value="1"/>
</dbReference>
<comment type="caution">
    <text evidence="1">The sequence shown here is derived from an EMBL/GenBank/DDBJ whole genome shotgun (WGS) entry which is preliminary data.</text>
</comment>
<dbReference type="RefSeq" id="WP_308805530.1">
    <property type="nucleotide sequence ID" value="NZ_BAAAHM010000024.1"/>
</dbReference>
<proteinExistence type="predicted"/>
<name>A0A5M3XRW1_9ACTN</name>
<protein>
    <recommendedName>
        <fullName evidence="3">RNA polymerase sigma-70 region 2 domain-containing protein</fullName>
    </recommendedName>
</protein>
<accession>A0A5M3XRW1</accession>
<evidence type="ECO:0000313" key="1">
    <source>
        <dbReference type="EMBL" id="GES23974.1"/>
    </source>
</evidence>
<sequence>MSEPDRDDAVCIERSRRDPEAFAEVFRRHAPDITRYVTRRLGRDAADDVVAETS</sequence>
<gene>
    <name evidence="1" type="ORF">Aple_068730</name>
</gene>
<dbReference type="Proteomes" id="UP000377595">
    <property type="component" value="Unassembled WGS sequence"/>
</dbReference>
<organism evidence="1 2">
    <name type="scientific">Acrocarpospora pleiomorpha</name>
    <dbReference type="NCBI Taxonomy" id="90975"/>
    <lineage>
        <taxon>Bacteria</taxon>
        <taxon>Bacillati</taxon>
        <taxon>Actinomycetota</taxon>
        <taxon>Actinomycetes</taxon>
        <taxon>Streptosporangiales</taxon>
        <taxon>Streptosporangiaceae</taxon>
        <taxon>Acrocarpospora</taxon>
    </lineage>
</organism>
<keyword evidence="2" id="KW-1185">Reference proteome</keyword>